<dbReference type="EMBL" id="JANBUN010000824">
    <property type="protein sequence ID" value="KAJ2801149.1"/>
    <property type="molecule type" value="Genomic_DNA"/>
</dbReference>
<gene>
    <name evidence="1" type="ORF">H4R21_002897</name>
</gene>
<comment type="caution">
    <text evidence="1">The sequence shown here is derived from an EMBL/GenBank/DDBJ whole genome shotgun (WGS) entry which is preliminary data.</text>
</comment>
<organism evidence="1 2">
    <name type="scientific">Coemansia helicoidea</name>
    <dbReference type="NCBI Taxonomy" id="1286919"/>
    <lineage>
        <taxon>Eukaryota</taxon>
        <taxon>Fungi</taxon>
        <taxon>Fungi incertae sedis</taxon>
        <taxon>Zoopagomycota</taxon>
        <taxon>Kickxellomycotina</taxon>
        <taxon>Kickxellomycetes</taxon>
        <taxon>Kickxellales</taxon>
        <taxon>Kickxellaceae</taxon>
        <taxon>Coemansia</taxon>
    </lineage>
</organism>
<sequence>MQSRIDRMEDDLWLLTLDRAALSLDVCRLQAAHAQLRAANRRMAVALAAAPAATAPAAVRDEWLPAAAAILAHGDIGELVLRAGEHAHRLHRLGRRRRHR</sequence>
<proteinExistence type="predicted"/>
<protein>
    <submittedName>
        <fullName evidence="1">Uncharacterized protein</fullName>
    </submittedName>
</protein>
<dbReference type="Proteomes" id="UP001140087">
    <property type="component" value="Unassembled WGS sequence"/>
</dbReference>
<accession>A0ACC1L608</accession>
<name>A0ACC1L608_9FUNG</name>
<keyword evidence="2" id="KW-1185">Reference proteome</keyword>
<evidence type="ECO:0000313" key="1">
    <source>
        <dbReference type="EMBL" id="KAJ2801149.1"/>
    </source>
</evidence>
<reference evidence="1" key="1">
    <citation type="submission" date="2022-07" db="EMBL/GenBank/DDBJ databases">
        <title>Phylogenomic reconstructions and comparative analyses of Kickxellomycotina fungi.</title>
        <authorList>
            <person name="Reynolds N.K."/>
            <person name="Stajich J.E."/>
            <person name="Barry K."/>
            <person name="Grigoriev I.V."/>
            <person name="Crous P."/>
            <person name="Smith M.E."/>
        </authorList>
    </citation>
    <scope>NUCLEOTIDE SEQUENCE</scope>
    <source>
        <strain evidence="1">BCRC 34780</strain>
    </source>
</reference>
<evidence type="ECO:0000313" key="2">
    <source>
        <dbReference type="Proteomes" id="UP001140087"/>
    </source>
</evidence>